<evidence type="ECO:0000313" key="1">
    <source>
        <dbReference type="EMBL" id="CAA9526068.1"/>
    </source>
</evidence>
<organism evidence="1">
    <name type="scientific">uncultured Sphingosinicella sp</name>
    <dbReference type="NCBI Taxonomy" id="478748"/>
    <lineage>
        <taxon>Bacteria</taxon>
        <taxon>Pseudomonadati</taxon>
        <taxon>Pseudomonadota</taxon>
        <taxon>Alphaproteobacteria</taxon>
        <taxon>Sphingomonadales</taxon>
        <taxon>Sphingosinicellaceae</taxon>
        <taxon>Sphingosinicella</taxon>
        <taxon>environmental samples</taxon>
    </lineage>
</organism>
<accession>A0A6J4TKV4</accession>
<reference evidence="1" key="1">
    <citation type="submission" date="2020-02" db="EMBL/GenBank/DDBJ databases">
        <authorList>
            <person name="Meier V. D."/>
        </authorList>
    </citation>
    <scope>NUCLEOTIDE SEQUENCE</scope>
    <source>
        <strain evidence="1">AVDCRST_MAG23</strain>
    </source>
</reference>
<protein>
    <submittedName>
        <fullName evidence="1">Uncharacterized protein</fullName>
    </submittedName>
</protein>
<proteinExistence type="predicted"/>
<name>A0A6J4TKV4_9SPHN</name>
<gene>
    <name evidence="1" type="ORF">AVDCRST_MAG23-475</name>
</gene>
<sequence length="57" mass="5741">MFDIAFTDVHRIAIAAVGALVLTTVSVSAAVCTACTLETLPISYAQAGVADTISAKA</sequence>
<dbReference type="EMBL" id="CADCWD010000019">
    <property type="protein sequence ID" value="CAA9526068.1"/>
    <property type="molecule type" value="Genomic_DNA"/>
</dbReference>
<dbReference type="AlphaFoldDB" id="A0A6J4TKV4"/>